<name>A0A515ERM8_9BURK</name>
<dbReference type="NCBIfam" id="TIGR04111">
    <property type="entry name" value="BcepMu_gp16"/>
    <property type="match status" value="1"/>
</dbReference>
<keyword evidence="2" id="KW-1185">Reference proteome</keyword>
<dbReference type="EMBL" id="CP036282">
    <property type="protein sequence ID" value="QDL55321.1"/>
    <property type="molecule type" value="Genomic_DNA"/>
</dbReference>
<proteinExistence type="predicted"/>
<dbReference type="InterPro" id="IPR026365">
    <property type="entry name" value="BcepMu_gp16"/>
</dbReference>
<dbReference type="RefSeq" id="WP_142812479.1">
    <property type="nucleotide sequence ID" value="NZ_CP036282.1"/>
</dbReference>
<dbReference type="GO" id="GO:0003677">
    <property type="term" value="F:DNA binding"/>
    <property type="evidence" value="ECO:0007669"/>
    <property type="project" value="UniProtKB-KW"/>
</dbReference>
<gene>
    <name evidence="1" type="ORF">EXZ61_14720</name>
</gene>
<sequence length="90" mass="9757">MNKTTNLKTREQVQADFKAAGITLSEWARANGFHRMTVVDLLRGARQGLRGETHRCAVALGMKHGVVVDVATFKPAPARRTKASQRGAAA</sequence>
<organism evidence="1 2">
    <name type="scientific">Rhodoferax aquaticus</name>
    <dbReference type="NCBI Taxonomy" id="2527691"/>
    <lineage>
        <taxon>Bacteria</taxon>
        <taxon>Pseudomonadati</taxon>
        <taxon>Pseudomonadota</taxon>
        <taxon>Betaproteobacteria</taxon>
        <taxon>Burkholderiales</taxon>
        <taxon>Comamonadaceae</taxon>
        <taxon>Rhodoferax</taxon>
    </lineage>
</organism>
<keyword evidence="1" id="KW-0238">DNA-binding</keyword>
<protein>
    <submittedName>
        <fullName evidence="1">DNA-binding protein</fullName>
    </submittedName>
</protein>
<reference evidence="2" key="2">
    <citation type="journal article" date="2020" name="Int. J. Syst. Evol. Microbiol.">
        <title>Genomic insights into a novel species Rhodoferax aquaticus sp. nov., isolated from freshwater.</title>
        <authorList>
            <person name="Li T."/>
            <person name="Zhuo Y."/>
            <person name="Jin C.Z."/>
            <person name="Wu X."/>
            <person name="Ko S.R."/>
            <person name="Jin F.J."/>
            <person name="Ahn C.Y."/>
            <person name="Oh H.M."/>
            <person name="Lee H.G."/>
            <person name="Jin L."/>
        </authorList>
    </citation>
    <scope>NUCLEOTIDE SEQUENCE [LARGE SCALE GENOMIC DNA]</scope>
    <source>
        <strain evidence="2">Gr-4</strain>
    </source>
</reference>
<dbReference type="KEGG" id="rhg:EXZ61_14720"/>
<dbReference type="Proteomes" id="UP000317365">
    <property type="component" value="Chromosome"/>
</dbReference>
<accession>A0A515ERM8</accession>
<reference evidence="2" key="1">
    <citation type="submission" date="2019-02" db="EMBL/GenBank/DDBJ databases">
        <title>Complete genome sequence of Rhodoferax sp. Gr-4.</title>
        <authorList>
            <person name="Jin L."/>
        </authorList>
    </citation>
    <scope>NUCLEOTIDE SEQUENCE [LARGE SCALE GENOMIC DNA]</scope>
    <source>
        <strain evidence="2">Gr-4</strain>
    </source>
</reference>
<dbReference type="AlphaFoldDB" id="A0A515ERM8"/>
<evidence type="ECO:0000313" key="2">
    <source>
        <dbReference type="Proteomes" id="UP000317365"/>
    </source>
</evidence>
<evidence type="ECO:0000313" key="1">
    <source>
        <dbReference type="EMBL" id="QDL55321.1"/>
    </source>
</evidence>